<feature type="transmembrane region" description="Helical" evidence="2">
    <location>
        <begin position="41"/>
        <end position="60"/>
    </location>
</feature>
<dbReference type="Proteomes" id="UP000231057">
    <property type="component" value="Chromosome"/>
</dbReference>
<proteinExistence type="predicted"/>
<feature type="domain" description="Sporulation stage II protein D amidase enhancer LytB N-terminal" evidence="3">
    <location>
        <begin position="222"/>
        <end position="311"/>
    </location>
</feature>
<dbReference type="GO" id="GO:0030288">
    <property type="term" value="C:outer membrane-bounded periplasmic space"/>
    <property type="evidence" value="ECO:0007669"/>
    <property type="project" value="TreeGrafter"/>
</dbReference>
<organism evidence="4 5">
    <name type="scientific">Parathermosynechococcus lividus PCC 6715</name>
    <dbReference type="NCBI Taxonomy" id="1917166"/>
    <lineage>
        <taxon>Bacteria</taxon>
        <taxon>Bacillati</taxon>
        <taxon>Cyanobacteriota</taxon>
        <taxon>Cyanophyceae</taxon>
        <taxon>Acaryochloridales</taxon>
        <taxon>Thermosynechococcaceae</taxon>
        <taxon>Parathermosynechococcus</taxon>
    </lineage>
</organism>
<dbReference type="NCBIfam" id="TIGR02669">
    <property type="entry name" value="SpoIID_LytB"/>
    <property type="match status" value="1"/>
</dbReference>
<reference evidence="5" key="2">
    <citation type="journal article" date="2022" name="Front. Microbiol.">
        <title>Comparative Genomic Analysis Revealed Distinct Molecular Components and Organization of CO2-Concentrating Mechanism in Thermophilic Cyanobacteria.</title>
        <authorList>
            <person name="Tang J."/>
            <person name="Zhou H."/>
            <person name="Yao D."/>
            <person name="Riaz S."/>
            <person name="You D."/>
            <person name="Klepacz-Smolka A."/>
            <person name="Daroch M."/>
        </authorList>
    </citation>
    <scope>NUCLEOTIDE SEQUENCE [LARGE SCALE GENOMIC DNA]</scope>
    <source>
        <strain evidence="5">PCC 6715</strain>
    </source>
</reference>
<dbReference type="AlphaFoldDB" id="A0A2D2Q230"/>
<dbReference type="InterPro" id="IPR013486">
    <property type="entry name" value="SpoIID/LytB"/>
</dbReference>
<accession>A0A2D2Q230</accession>
<keyword evidence="2" id="KW-0812">Transmembrane</keyword>
<feature type="region of interest" description="Disordered" evidence="1">
    <location>
        <begin position="1"/>
        <end position="22"/>
    </location>
</feature>
<dbReference type="KEGG" id="slw:BRW62_07025"/>
<dbReference type="PANTHER" id="PTHR30032">
    <property type="entry name" value="N-ACETYLMURAMOYL-L-ALANINE AMIDASE-RELATED"/>
    <property type="match status" value="1"/>
</dbReference>
<reference evidence="4 5" key="1">
    <citation type="submission" date="2016-11" db="EMBL/GenBank/DDBJ databases">
        <title>Complete genome sequence of thermophilic cyanobacteria strain Synechococcus sp. PCC6715.</title>
        <authorList>
            <person name="Tang J."/>
            <person name="Daroch M."/>
            <person name="Liang Y."/>
            <person name="Jiang D."/>
            <person name="Shah M."/>
        </authorList>
    </citation>
    <scope>NUCLEOTIDE SEQUENCE [LARGE SCALE GENOMIC DNA]</scope>
    <source>
        <strain evidence="4 5">PCC 6715</strain>
    </source>
</reference>
<dbReference type="RefSeq" id="WP_099798894.1">
    <property type="nucleotide sequence ID" value="NZ_CP018092.1"/>
</dbReference>
<dbReference type="PANTHER" id="PTHR30032:SF4">
    <property type="entry name" value="AMIDASE ENHANCER"/>
    <property type="match status" value="1"/>
</dbReference>
<evidence type="ECO:0000259" key="3">
    <source>
        <dbReference type="Pfam" id="PF08486"/>
    </source>
</evidence>
<keyword evidence="2" id="KW-1133">Transmembrane helix</keyword>
<dbReference type="GO" id="GO:0030435">
    <property type="term" value="P:sporulation resulting in formation of a cellular spore"/>
    <property type="evidence" value="ECO:0007669"/>
    <property type="project" value="InterPro"/>
</dbReference>
<evidence type="ECO:0000256" key="2">
    <source>
        <dbReference type="SAM" id="Phobius"/>
    </source>
</evidence>
<evidence type="ECO:0000313" key="4">
    <source>
        <dbReference type="EMBL" id="ATS18548.1"/>
    </source>
</evidence>
<dbReference type="InterPro" id="IPR051922">
    <property type="entry name" value="Bact_Sporulation_Assoc"/>
</dbReference>
<dbReference type="InterPro" id="IPR013693">
    <property type="entry name" value="SpoIID/LytB_N"/>
</dbReference>
<dbReference type="Pfam" id="PF08486">
    <property type="entry name" value="SpoIID"/>
    <property type="match status" value="1"/>
</dbReference>
<name>A0A2D2Q230_PARLV</name>
<sequence length="371" mass="39724">MKNKRTKPGNFGGIEPLSIAAPVPPRPEGAGLLGGFLRSPLVMSFGLATLLSGGLTLWLLRTLLPSTAALPEPLAAPQRPLPRPLLDGRSPLLGTPNIPNKAPTTAPPATPHAKTIVPAVPPVALQPVPPSQDPAPQVRVAIARDHAHLTVGTAVATPVTNDQQQVMTQLIPSQGATVTAREGILFWNGQPLAASLWIRPSNQLTFVGSKWYRGVVRLIAQGNTVTAVNQVDLEQYLVSVVGSEVYPDWPMATLKAQAIAARSYALAQMFQPASRFFDLGNDERWQVYRGIETEWTTGHAAVQATRGIVLTKSGRVMVSMYAATDDIVREVFGGRGMSQTGAYELGKRGYNHLQILGTYYPGAGLSQIQTQ</sequence>
<evidence type="ECO:0000313" key="5">
    <source>
        <dbReference type="Proteomes" id="UP000231057"/>
    </source>
</evidence>
<evidence type="ECO:0000256" key="1">
    <source>
        <dbReference type="SAM" id="MobiDB-lite"/>
    </source>
</evidence>
<gene>
    <name evidence="4" type="ORF">BRW62_07025</name>
</gene>
<protein>
    <recommendedName>
        <fullName evidence="3">Sporulation stage II protein D amidase enhancer LytB N-terminal domain-containing protein</fullName>
    </recommendedName>
</protein>
<keyword evidence="2" id="KW-0472">Membrane</keyword>
<keyword evidence="5" id="KW-1185">Reference proteome</keyword>
<dbReference type="EMBL" id="CP018092">
    <property type="protein sequence ID" value="ATS18548.1"/>
    <property type="molecule type" value="Genomic_DNA"/>
</dbReference>
<dbReference type="OrthoDB" id="501259at2"/>